<dbReference type="EMBL" id="QXGE01012883">
    <property type="protein sequence ID" value="KAE9246279.1"/>
    <property type="molecule type" value="Genomic_DNA"/>
</dbReference>
<sequence length="57" mass="6911">MRGLLRAGWTPPVGCWWAVGLPHCSTHRPRGRRRHRSSPRCGRRSRRRRLRLWRPRC</sequence>
<dbReference type="AlphaFoldDB" id="A0A6A4A4B5"/>
<reference evidence="1 2" key="1">
    <citation type="submission" date="2018-08" db="EMBL/GenBank/DDBJ databases">
        <title>Genomic investigation of the strawberry pathogen Phytophthora fragariae indicates pathogenicity is determined by transcriptional variation in three key races.</title>
        <authorList>
            <person name="Adams T.M."/>
            <person name="Armitage A.D."/>
            <person name="Sobczyk M.K."/>
            <person name="Bates H.J."/>
            <person name="Dunwell J.M."/>
            <person name="Nellist C.F."/>
            <person name="Harrison R.J."/>
        </authorList>
    </citation>
    <scope>NUCLEOTIDE SEQUENCE [LARGE SCALE GENOMIC DNA]</scope>
    <source>
        <strain evidence="1 2">A4</strain>
    </source>
</reference>
<evidence type="ECO:0000313" key="1">
    <source>
        <dbReference type="EMBL" id="KAE9246279.1"/>
    </source>
</evidence>
<gene>
    <name evidence="1" type="ORF">PF001_g33519</name>
</gene>
<evidence type="ECO:0000313" key="2">
    <source>
        <dbReference type="Proteomes" id="UP000437068"/>
    </source>
</evidence>
<name>A0A6A4A4B5_9STRA</name>
<dbReference type="Proteomes" id="UP000437068">
    <property type="component" value="Unassembled WGS sequence"/>
</dbReference>
<protein>
    <submittedName>
        <fullName evidence="1">Uncharacterized protein</fullName>
    </submittedName>
</protein>
<proteinExistence type="predicted"/>
<organism evidence="1 2">
    <name type="scientific">Phytophthora fragariae</name>
    <dbReference type="NCBI Taxonomy" id="53985"/>
    <lineage>
        <taxon>Eukaryota</taxon>
        <taxon>Sar</taxon>
        <taxon>Stramenopiles</taxon>
        <taxon>Oomycota</taxon>
        <taxon>Peronosporomycetes</taxon>
        <taxon>Peronosporales</taxon>
        <taxon>Peronosporaceae</taxon>
        <taxon>Phytophthora</taxon>
    </lineage>
</organism>
<comment type="caution">
    <text evidence="1">The sequence shown here is derived from an EMBL/GenBank/DDBJ whole genome shotgun (WGS) entry which is preliminary data.</text>
</comment>
<accession>A0A6A4A4B5</accession>